<sequence length="292" mass="33005">MSGNPTMKKNIFIFSFSLYLFIFPLQLHAREEAEFFNEEYKYVPYKRPTPTSIYTDSKQKTEDLYINALEKIFNNKSKTTIPSANEGDLTGIPNSQNNSPTIPNQTPNGLQVNQTFIALRELYKYVGDKVGVPTCIIEGVSYIEYPTVYKYSPEQINQYSQPSQVIPNCPWNYCSAAGHMQMTMGVDERGDTKCTRCGHGYCPDAWKDNNQGQAVLKYEGGNYTPNVCNLRDSTFAAAQKLKNDSGTTPGDMNWSIAKMIKVGGNYYGSSTERHERLGNRTYGEYLAYNCNL</sequence>
<evidence type="ECO:0000313" key="2">
    <source>
        <dbReference type="EMBL" id="KKQ37985.1"/>
    </source>
</evidence>
<dbReference type="AlphaFoldDB" id="A0A0G0HHF5"/>
<comment type="caution">
    <text evidence="2">The sequence shown here is derived from an EMBL/GenBank/DDBJ whole genome shotgun (WGS) entry which is preliminary data.</text>
</comment>
<protein>
    <submittedName>
        <fullName evidence="2">Uncharacterized protein</fullName>
    </submittedName>
</protein>
<accession>A0A0G0HHF5</accession>
<feature type="compositionally biased region" description="Polar residues" evidence="1">
    <location>
        <begin position="92"/>
        <end position="107"/>
    </location>
</feature>
<evidence type="ECO:0000313" key="3">
    <source>
        <dbReference type="Proteomes" id="UP000034471"/>
    </source>
</evidence>
<dbReference type="Proteomes" id="UP000034471">
    <property type="component" value="Unassembled WGS sequence"/>
</dbReference>
<proteinExistence type="predicted"/>
<gene>
    <name evidence="2" type="ORF">US54_C0021G0012</name>
</gene>
<feature type="region of interest" description="Disordered" evidence="1">
    <location>
        <begin position="84"/>
        <end position="107"/>
    </location>
</feature>
<organism evidence="2 3">
    <name type="scientific">Candidatus Roizmanbacteria bacterium GW2011_GWA2_37_7</name>
    <dbReference type="NCBI Taxonomy" id="1618481"/>
    <lineage>
        <taxon>Bacteria</taxon>
        <taxon>Candidatus Roizmaniibacteriota</taxon>
    </lineage>
</organism>
<evidence type="ECO:0000256" key="1">
    <source>
        <dbReference type="SAM" id="MobiDB-lite"/>
    </source>
</evidence>
<dbReference type="EMBL" id="LBTJ01000021">
    <property type="protein sequence ID" value="KKQ37985.1"/>
    <property type="molecule type" value="Genomic_DNA"/>
</dbReference>
<name>A0A0G0HHF5_9BACT</name>
<dbReference type="STRING" id="1618481.US54_C0021G0012"/>
<reference evidence="2 3" key="1">
    <citation type="journal article" date="2015" name="Nature">
        <title>rRNA introns, odd ribosomes, and small enigmatic genomes across a large radiation of phyla.</title>
        <authorList>
            <person name="Brown C.T."/>
            <person name="Hug L.A."/>
            <person name="Thomas B.C."/>
            <person name="Sharon I."/>
            <person name="Castelle C.J."/>
            <person name="Singh A."/>
            <person name="Wilkins M.J."/>
            <person name="Williams K.H."/>
            <person name="Banfield J.F."/>
        </authorList>
    </citation>
    <scope>NUCLEOTIDE SEQUENCE [LARGE SCALE GENOMIC DNA]</scope>
</reference>